<evidence type="ECO:0000313" key="3">
    <source>
        <dbReference type="Proteomes" id="UP000198990"/>
    </source>
</evidence>
<keyword evidence="1" id="KW-0732">Signal</keyword>
<dbReference type="Gene3D" id="2.60.130.10">
    <property type="entry name" value="Aromatic compound dioxygenase"/>
    <property type="match status" value="1"/>
</dbReference>
<dbReference type="GO" id="GO:0005506">
    <property type="term" value="F:iron ion binding"/>
    <property type="evidence" value="ECO:0007669"/>
    <property type="project" value="InterPro"/>
</dbReference>
<name>A0A1H7EYK1_9FLAO</name>
<dbReference type="Proteomes" id="UP000198990">
    <property type="component" value="Unassembled WGS sequence"/>
</dbReference>
<protein>
    <recommendedName>
        <fullName evidence="4">Protocatechuate 3,4-dioxygenase beta subunit</fullName>
    </recommendedName>
</protein>
<dbReference type="EMBL" id="FNZN01000001">
    <property type="protein sequence ID" value="SEK18966.1"/>
    <property type="molecule type" value="Genomic_DNA"/>
</dbReference>
<dbReference type="AlphaFoldDB" id="A0A1H7EYK1"/>
<feature type="signal peptide" evidence="1">
    <location>
        <begin position="1"/>
        <end position="30"/>
    </location>
</feature>
<feature type="chain" id="PRO_5011668603" description="Protocatechuate 3,4-dioxygenase beta subunit" evidence="1">
    <location>
        <begin position="31"/>
        <end position="186"/>
    </location>
</feature>
<dbReference type="SUPFAM" id="SSF49482">
    <property type="entry name" value="Aromatic compound dioxygenase"/>
    <property type="match status" value="1"/>
</dbReference>
<dbReference type="GO" id="GO:0016702">
    <property type="term" value="F:oxidoreductase activity, acting on single donors with incorporation of molecular oxygen, incorporation of two atoms of oxygen"/>
    <property type="evidence" value="ECO:0007669"/>
    <property type="project" value="InterPro"/>
</dbReference>
<accession>A0A1H7EYK1</accession>
<dbReference type="OrthoDB" id="1176494at2"/>
<dbReference type="InterPro" id="IPR015889">
    <property type="entry name" value="Intradiol_dOase_core"/>
</dbReference>
<evidence type="ECO:0000313" key="2">
    <source>
        <dbReference type="EMBL" id="SEK18966.1"/>
    </source>
</evidence>
<dbReference type="RefSeq" id="WP_091618506.1">
    <property type="nucleotide sequence ID" value="NZ_FNZN01000001.1"/>
</dbReference>
<dbReference type="STRING" id="228957.SAMN04488008_1012"/>
<evidence type="ECO:0008006" key="4">
    <source>
        <dbReference type="Google" id="ProtNLM"/>
    </source>
</evidence>
<gene>
    <name evidence="2" type="ORF">SAMN04488008_1012</name>
</gene>
<reference evidence="3" key="1">
    <citation type="submission" date="2016-10" db="EMBL/GenBank/DDBJ databases">
        <authorList>
            <person name="Varghese N."/>
            <person name="Submissions S."/>
        </authorList>
    </citation>
    <scope>NUCLEOTIDE SEQUENCE [LARGE SCALE GENOMIC DNA]</scope>
    <source>
        <strain evidence="3">DSM 16471</strain>
    </source>
</reference>
<sequence length="186" mass="21175">MEKNYPRRLFLGRSLLAATGLICIPTGAIAKEFDSHSAPFKGYSSYTDVKTDLRTSFLGKEVSVSGKIFDATGKTTVPNALVEVWHLSPEKEVYKHRGKMFTDVDGSYQFITDWPNREPGKQHRIYFKVSNAKKAIFTELLFSDFGANISGEHWEQHQQLAENKLFPSFNTFLNRSEINFNISINN</sequence>
<proteinExistence type="predicted"/>
<organism evidence="2 3">
    <name type="scientific">Maribacter orientalis</name>
    <dbReference type="NCBI Taxonomy" id="228957"/>
    <lineage>
        <taxon>Bacteria</taxon>
        <taxon>Pseudomonadati</taxon>
        <taxon>Bacteroidota</taxon>
        <taxon>Flavobacteriia</taxon>
        <taxon>Flavobacteriales</taxon>
        <taxon>Flavobacteriaceae</taxon>
        <taxon>Maribacter</taxon>
    </lineage>
</organism>
<keyword evidence="3" id="KW-1185">Reference proteome</keyword>
<evidence type="ECO:0000256" key="1">
    <source>
        <dbReference type="SAM" id="SignalP"/>
    </source>
</evidence>